<feature type="repeat" description="WD" evidence="7">
    <location>
        <begin position="962"/>
        <end position="1003"/>
    </location>
</feature>
<dbReference type="PRINTS" id="PR00320">
    <property type="entry name" value="GPROTEINBRPT"/>
</dbReference>
<dbReference type="InterPro" id="IPR036322">
    <property type="entry name" value="WD40_repeat_dom_sf"/>
</dbReference>
<evidence type="ECO:0000259" key="8">
    <source>
        <dbReference type="PROSITE" id="PS50104"/>
    </source>
</evidence>
<evidence type="ECO:0000313" key="10">
    <source>
        <dbReference type="RefSeq" id="XP_035672288.1"/>
    </source>
</evidence>
<dbReference type="InterPro" id="IPR015943">
    <property type="entry name" value="WD40/YVTN_repeat-like_dom_sf"/>
</dbReference>
<proteinExistence type="predicted"/>
<name>A0A9J7KXT3_BRAFL</name>
<keyword evidence="3" id="KW-0698">rRNA processing</keyword>
<dbReference type="SUPFAM" id="SSF52200">
    <property type="entry name" value="Toll/Interleukin receptor TIR domain"/>
    <property type="match status" value="1"/>
</dbReference>
<dbReference type="GO" id="GO:0005829">
    <property type="term" value="C:cytosol"/>
    <property type="evidence" value="ECO:0007669"/>
    <property type="project" value="UniProtKB-ARBA"/>
</dbReference>
<feature type="repeat" description="WD" evidence="7">
    <location>
        <begin position="873"/>
        <end position="916"/>
    </location>
</feature>
<dbReference type="PROSITE" id="PS50082">
    <property type="entry name" value="WD_REPEATS_2"/>
    <property type="match status" value="11"/>
</dbReference>
<dbReference type="Gene3D" id="3.40.50.300">
    <property type="entry name" value="P-loop containing nucleotide triphosphate hydrolases"/>
    <property type="match status" value="1"/>
</dbReference>
<sequence>MDPQDCITPITLVSYCDDDRQWVAGELTCRLEEEEKTVVKVKDRDYDVGISQIESFCEWLPECTNIVLVLSRGYLESGLCRRELELSLASSKRLIAVLLEDCALPAGVQGRVCLEYRQDKLFWPRLLAATSQKNDKVSGHRTPTQPAQRILLPKLPSRCFGRDAAIAEVTTLIAASTRELSVESLIRQTGDNVVGIWGMGGAGKTVLALMVAQKLEKSRQVFWVTMGEQRPRVLENLALLASGMANTPRSFSNISDAVSDIFQQTQYKDDLIVLDDVWNLNEAQVITEAVSGTCQVLVITRNKDVLVSLKVRHLFELKPLTKSDAEKFVFNAAGFSDASDHRDQELSRSVQRILKACQCNPLALSVVASSVTKPENVQQWIDTADELDKVGIDALGGDKERIVEASIDVSYRALSSNIDQKRFVMCGIFPEDTDIPEETLVLLWCYPDSTCQQLEAAGDADLSLLQLRAKRTACRLYHRSLLTTGTNENSYRIHRIVRDYARNRLRKQASTHRKLLKAYKSEYLSKQREYPNDGYFFHYVMYHMSCACLHDEMASLLTDFRWLKRKLEKTDIASLLSDFSQVVQPSHFVDQVCKALHLSGHVLSTDKSQLGGQLLGRLSDSPEEAVRGLVEQVRRNDSERDISVLHPCQSCLVAPGGPIVKTYDRHTDAVLCIAVTSDRTKRVFTGSADFTIRAWELESLRDLGILRGHCSHVYAMALSRDDRRLASASYDTTVKIWDADKLENLWTLTSHSDKVNAVAFVDDGKRVVSGSSDKTVRVWDLTSTSTSKVLTGHTGQVRALCAFHRSNNVASGSSDNTIRIWNMRNFSSSKLTGHDGIVFSLAITNDDKYLVSASGDRSVGVWGTNRRELIHKLHGHTNSVYSVTLSPDDTRIVSGGGMDDDTIRIWSLGEGKQVCVYRGHSDSIRCVRVVKSAQGALLLSGSLDTTCRLWRMEGSLQEVHRLPGHDLATYAVAISVNGSRAVSGSRNGELRAWNARTGELVAIRTSAHSRSIRAVAVAQDGNTFVSGSKDRQVKVWSLLPQPDKPGTFRLIRKHVLTCHGGTVQAVAISKDSKLAASGGWDGIVVVWNIQTAEVVQTFRHVSYGVMSVAFSGDDTILACSRDNISCEWSLVGTTVTRPTSTVHGPEARWLSYPALVLPHQKKIVSGCPEEGRYRVWDETGRESRGYCGHPDGAVITALAVDHKYDLLLSASTGGTITTVSLCGDSQAIHYVSNVEESASYVSAILFTRHEDGVSFLTGDTEGAVRFWHCNRSRAPVGEMAVINIGKTPGRITCFCDVGDSSVLSGSAGGFLAVWDIRKASRQTECWGAHTGDVTSVVATTLEHEPVVLSSSLDHTVKIWSVNATTRYGRPLRTILVPDSCPAPTHLSVTSGGSYVVTGSADNKLRAYDVNNGALLREYTSEFYGVNCVGFTGDDGELMCSYNGSYLEAWNFNTAESSTLKQDFCSRGFGTWCHFSAIAGDSATVVTGNSLNKLIIWDRMSGSVLSEQEPLGPYQAEVTRSQQDVTCVTVTSDGRLVVSGSADKSVRVWCVKREKFFQLCRFTFEHQPLAVAVAKDGKICVGLRNGQVCFLQLKNPSSPLK</sequence>
<dbReference type="InterPro" id="IPR018391">
    <property type="entry name" value="PQQ_b-propeller_rpt"/>
</dbReference>
<evidence type="ECO:0000256" key="1">
    <source>
        <dbReference type="ARBA" id="ARBA00004604"/>
    </source>
</evidence>
<dbReference type="InterPro" id="IPR041452">
    <property type="entry name" value="APAF1_C"/>
</dbReference>
<dbReference type="SUPFAM" id="SSF50998">
    <property type="entry name" value="Quinoprotein alcohol dehydrogenase-like"/>
    <property type="match status" value="2"/>
</dbReference>
<dbReference type="PANTHER" id="PTHR22847:SF637">
    <property type="entry name" value="WD REPEAT DOMAIN 5B"/>
    <property type="match status" value="1"/>
</dbReference>
<dbReference type="SMART" id="SM00320">
    <property type="entry name" value="WD40"/>
    <property type="match status" value="19"/>
</dbReference>
<feature type="repeat" description="WD" evidence="7">
    <location>
        <begin position="1056"/>
        <end position="1097"/>
    </location>
</feature>
<feature type="repeat" description="WD" evidence="7">
    <location>
        <begin position="1005"/>
        <end position="1038"/>
    </location>
</feature>
<feature type="repeat" description="WD" evidence="7">
    <location>
        <begin position="1517"/>
        <end position="1548"/>
    </location>
</feature>
<dbReference type="SMART" id="SM00564">
    <property type="entry name" value="PQQ"/>
    <property type="match status" value="4"/>
</dbReference>
<dbReference type="Pfam" id="PF17908">
    <property type="entry name" value="APAF1_C"/>
    <property type="match status" value="1"/>
</dbReference>
<dbReference type="InterPro" id="IPR027417">
    <property type="entry name" value="P-loop_NTPase"/>
</dbReference>
<keyword evidence="9" id="KW-1185">Reference proteome</keyword>
<dbReference type="PANTHER" id="PTHR22847">
    <property type="entry name" value="WD40 REPEAT PROTEIN"/>
    <property type="match status" value="1"/>
</dbReference>
<dbReference type="InterPro" id="IPR001680">
    <property type="entry name" value="WD40_rpt"/>
</dbReference>
<evidence type="ECO:0000256" key="7">
    <source>
        <dbReference type="PROSITE-ProRule" id="PRU00221"/>
    </source>
</evidence>
<feature type="repeat" description="WD" evidence="7">
    <location>
        <begin position="831"/>
        <end position="872"/>
    </location>
</feature>
<dbReference type="InterPro" id="IPR057644">
    <property type="entry name" value="Beta-prop_WDR75_2nd"/>
</dbReference>
<dbReference type="InterPro" id="IPR019775">
    <property type="entry name" value="WD40_repeat_CS"/>
</dbReference>
<keyword evidence="6" id="KW-0539">Nucleus</keyword>
<evidence type="ECO:0000256" key="2">
    <source>
        <dbReference type="ARBA" id="ARBA00022517"/>
    </source>
</evidence>
<dbReference type="OrthoDB" id="5983331at2759"/>
<evidence type="ECO:0000313" key="9">
    <source>
        <dbReference type="Proteomes" id="UP000001554"/>
    </source>
</evidence>
<feature type="domain" description="TIR" evidence="8">
    <location>
        <begin position="7"/>
        <end position="130"/>
    </location>
</feature>
<dbReference type="InterPro" id="IPR036388">
    <property type="entry name" value="WH-like_DNA-bd_sf"/>
</dbReference>
<feature type="repeat" description="WD" evidence="7">
    <location>
        <begin position="663"/>
        <end position="705"/>
    </location>
</feature>
<dbReference type="SUPFAM" id="SSF50978">
    <property type="entry name" value="WD40 repeat-like"/>
    <property type="match status" value="1"/>
</dbReference>
<accession>A0A9J7KXT3</accession>
<dbReference type="GO" id="GO:0007165">
    <property type="term" value="P:signal transduction"/>
    <property type="evidence" value="ECO:0007669"/>
    <property type="project" value="InterPro"/>
</dbReference>
<dbReference type="Proteomes" id="UP000001554">
    <property type="component" value="Chromosome 4"/>
</dbReference>
<dbReference type="SUPFAM" id="SSF52540">
    <property type="entry name" value="P-loop containing nucleoside triphosphate hydrolases"/>
    <property type="match status" value="1"/>
</dbReference>
<dbReference type="GO" id="GO:0043531">
    <property type="term" value="F:ADP binding"/>
    <property type="evidence" value="ECO:0007669"/>
    <property type="project" value="InterPro"/>
</dbReference>
<dbReference type="PROSITE" id="PS50104">
    <property type="entry name" value="TIR"/>
    <property type="match status" value="1"/>
</dbReference>
<dbReference type="Gene3D" id="1.10.8.430">
    <property type="entry name" value="Helical domain of apoptotic protease-activating factors"/>
    <property type="match status" value="1"/>
</dbReference>
<dbReference type="Pfam" id="PF23769">
    <property type="entry name" value="Beta-prop_WDR75_2nd"/>
    <property type="match status" value="1"/>
</dbReference>
<dbReference type="GO" id="GO:1990234">
    <property type="term" value="C:transferase complex"/>
    <property type="evidence" value="ECO:0007669"/>
    <property type="project" value="UniProtKB-ARBA"/>
</dbReference>
<feature type="repeat" description="WD" evidence="7">
    <location>
        <begin position="706"/>
        <end position="747"/>
    </location>
</feature>
<comment type="subcellular location">
    <subcellularLocation>
        <location evidence="1">Nucleus</location>
        <location evidence="1">Nucleolus</location>
    </subcellularLocation>
</comment>
<evidence type="ECO:0000256" key="3">
    <source>
        <dbReference type="ARBA" id="ARBA00022552"/>
    </source>
</evidence>
<dbReference type="InterPro" id="IPR003593">
    <property type="entry name" value="AAA+_ATPase"/>
</dbReference>
<reference evidence="10" key="2">
    <citation type="submission" date="2025-08" db="UniProtKB">
        <authorList>
            <consortium name="RefSeq"/>
        </authorList>
    </citation>
    <scope>IDENTIFICATION</scope>
    <source>
        <strain evidence="10">S238N-H82</strain>
        <tissue evidence="10">Testes</tissue>
    </source>
</reference>
<dbReference type="SUPFAM" id="SSF101908">
    <property type="entry name" value="Putative isomerase YbhE"/>
    <property type="match status" value="1"/>
</dbReference>
<evidence type="ECO:0000256" key="6">
    <source>
        <dbReference type="ARBA" id="ARBA00023242"/>
    </source>
</evidence>
<dbReference type="SMART" id="SM00382">
    <property type="entry name" value="AAA"/>
    <property type="match status" value="1"/>
</dbReference>
<dbReference type="Gene3D" id="2.130.10.10">
    <property type="entry name" value="YVTN repeat-like/Quinoprotein amine dehydrogenase"/>
    <property type="match status" value="7"/>
</dbReference>
<dbReference type="CDD" id="cd00200">
    <property type="entry name" value="WD40"/>
    <property type="match status" value="1"/>
</dbReference>
<dbReference type="PROSITE" id="PS00678">
    <property type="entry name" value="WD_REPEATS_1"/>
    <property type="match status" value="4"/>
</dbReference>
<dbReference type="OMA" id="EMECESR"/>
<dbReference type="Pfam" id="PF00400">
    <property type="entry name" value="WD40"/>
    <property type="match status" value="10"/>
</dbReference>
<feature type="repeat" description="WD" evidence="7">
    <location>
        <begin position="917"/>
        <end position="953"/>
    </location>
</feature>
<evidence type="ECO:0000256" key="5">
    <source>
        <dbReference type="ARBA" id="ARBA00022737"/>
    </source>
</evidence>
<dbReference type="Gene3D" id="3.40.50.10140">
    <property type="entry name" value="Toll/interleukin-1 receptor homology (TIR) domain"/>
    <property type="match status" value="1"/>
</dbReference>
<keyword evidence="5" id="KW-0677">Repeat</keyword>
<dbReference type="InterPro" id="IPR035897">
    <property type="entry name" value="Toll_tir_struct_dom_sf"/>
</dbReference>
<feature type="repeat" description="WD" evidence="7">
    <location>
        <begin position="748"/>
        <end position="789"/>
    </location>
</feature>
<evidence type="ECO:0000256" key="4">
    <source>
        <dbReference type="ARBA" id="ARBA00022574"/>
    </source>
</evidence>
<dbReference type="Pfam" id="PF00931">
    <property type="entry name" value="NB-ARC"/>
    <property type="match status" value="1"/>
</dbReference>
<dbReference type="PROSITE" id="PS50294">
    <property type="entry name" value="WD_REPEATS_REGION"/>
    <property type="match status" value="10"/>
</dbReference>
<organism evidence="9 10">
    <name type="scientific">Branchiostoma floridae</name>
    <name type="common">Florida lancelet</name>
    <name type="synonym">Amphioxus</name>
    <dbReference type="NCBI Taxonomy" id="7739"/>
    <lineage>
        <taxon>Eukaryota</taxon>
        <taxon>Metazoa</taxon>
        <taxon>Chordata</taxon>
        <taxon>Cephalochordata</taxon>
        <taxon>Leptocardii</taxon>
        <taxon>Amphioxiformes</taxon>
        <taxon>Branchiostomatidae</taxon>
        <taxon>Branchiostoma</taxon>
    </lineage>
</organism>
<dbReference type="InterPro" id="IPR020472">
    <property type="entry name" value="WD40_PAC1"/>
</dbReference>
<dbReference type="Gene3D" id="1.10.10.10">
    <property type="entry name" value="Winged helix-like DNA-binding domain superfamily/Winged helix DNA-binding domain"/>
    <property type="match status" value="1"/>
</dbReference>
<dbReference type="GeneID" id="118413184"/>
<feature type="repeat" description="WD" evidence="7">
    <location>
        <begin position="790"/>
        <end position="831"/>
    </location>
</feature>
<dbReference type="PRINTS" id="PR00364">
    <property type="entry name" value="DISEASERSIST"/>
</dbReference>
<dbReference type="Pfam" id="PF13676">
    <property type="entry name" value="TIR_2"/>
    <property type="match status" value="1"/>
</dbReference>
<dbReference type="InterPro" id="IPR002182">
    <property type="entry name" value="NB-ARC"/>
</dbReference>
<keyword evidence="2" id="KW-0690">Ribosome biogenesis</keyword>
<gene>
    <name evidence="10" type="primary">LOC118413184</name>
</gene>
<dbReference type="InterPro" id="IPR042197">
    <property type="entry name" value="Apaf_helical"/>
</dbReference>
<dbReference type="KEGG" id="bfo:118413184"/>
<dbReference type="RefSeq" id="XP_035672288.1">
    <property type="nucleotide sequence ID" value="XM_035816395.1"/>
</dbReference>
<dbReference type="InterPro" id="IPR011047">
    <property type="entry name" value="Quinoprotein_ADH-like_sf"/>
</dbReference>
<dbReference type="Gene3D" id="1.25.40.370">
    <property type="match status" value="1"/>
</dbReference>
<protein>
    <submittedName>
        <fullName evidence="10">Uncharacterized WD repeat-containing protein alr2800-like</fullName>
    </submittedName>
</protein>
<keyword evidence="4 7" id="KW-0853">WD repeat</keyword>
<reference evidence="9" key="1">
    <citation type="journal article" date="2020" name="Nat. Ecol. Evol.">
        <title>Deeply conserved synteny resolves early events in vertebrate evolution.</title>
        <authorList>
            <person name="Simakov O."/>
            <person name="Marletaz F."/>
            <person name="Yue J.X."/>
            <person name="O'Connell B."/>
            <person name="Jenkins J."/>
            <person name="Brandt A."/>
            <person name="Calef R."/>
            <person name="Tung C.H."/>
            <person name="Huang T.K."/>
            <person name="Schmutz J."/>
            <person name="Satoh N."/>
            <person name="Yu J.K."/>
            <person name="Putnam N.H."/>
            <person name="Green R.E."/>
            <person name="Rokhsar D.S."/>
        </authorList>
    </citation>
    <scope>NUCLEOTIDE SEQUENCE [LARGE SCALE GENOMIC DNA]</scope>
    <source>
        <strain evidence="9">S238N-H82</strain>
    </source>
</reference>
<dbReference type="InterPro" id="IPR000157">
    <property type="entry name" value="TIR_dom"/>
</dbReference>